<evidence type="ECO:0000256" key="1">
    <source>
        <dbReference type="ARBA" id="ARBA00004141"/>
    </source>
</evidence>
<evidence type="ECO:0000256" key="2">
    <source>
        <dbReference type="ARBA" id="ARBA00007937"/>
    </source>
</evidence>
<accession>A0A087HRB8</accession>
<evidence type="ECO:0000256" key="3">
    <source>
        <dbReference type="ARBA" id="ARBA00022516"/>
    </source>
</evidence>
<sequence length="409" mass="45879">MVFGATVGLRKSEIELVARVVLPKFFMDDLSMDTWMVFSSCKKRVVVTRMPRVMVENFAKEHLRADEVIGTELIVNRFGFLTGLIHETDIDQSNLNLVADLFVDRKPSLGLGRPALMASTTFISLCEEQIYEPVHWNSLDQQLEAQPPKPVIFHGSRLVKRPTPAMALLILLWFPFGIVLAAIRILGALLLPLWAIPYVIGMSGGRVIVKGKPPTGNSDGKLYVCNHRTMIDPVLISYVLGRNIPAVTSNLSRFYNILSPIPIVKFTRIRDVDATKMKQELSKGDLVLCPEGTICFQPFVLRFSALFAEVTDMIVPVAINCRVGFFQNPIRRSWDALDMIILFMNPSVVYEVTFLNQLPIEETCSSGKSPHEVANHVQRILADTLGFQCTNFGRKDESRVVFGNNETSH</sequence>
<dbReference type="PANTHER" id="PTHR15486:SF78">
    <property type="entry name" value="PHOSPHOLIPID_GLYCEROL ACYLTRANSFERASE DOMAIN-CONTAINING PROTEIN"/>
    <property type="match status" value="1"/>
</dbReference>
<evidence type="ECO:0000256" key="9">
    <source>
        <dbReference type="ARBA" id="ARBA00023209"/>
    </source>
</evidence>
<evidence type="ECO:0000259" key="13">
    <source>
        <dbReference type="SMART" id="SM00563"/>
    </source>
</evidence>
<dbReference type="InterPro" id="IPR056462">
    <property type="entry name" value="HAD_RAM2/GPAT1-8"/>
</dbReference>
<dbReference type="Pfam" id="PF01553">
    <property type="entry name" value="Acyltransferase"/>
    <property type="match status" value="1"/>
</dbReference>
<proteinExistence type="inferred from homology"/>
<keyword evidence="15" id="KW-1185">Reference proteome</keyword>
<dbReference type="GO" id="GO:0010143">
    <property type="term" value="P:cutin biosynthetic process"/>
    <property type="evidence" value="ECO:0007669"/>
    <property type="project" value="TreeGrafter"/>
</dbReference>
<evidence type="ECO:0000313" key="15">
    <source>
        <dbReference type="Proteomes" id="UP000029120"/>
    </source>
</evidence>
<evidence type="ECO:0000256" key="5">
    <source>
        <dbReference type="ARBA" id="ARBA00022692"/>
    </source>
</evidence>
<comment type="similarity">
    <text evidence="2">Belongs to the GPAT/DAPAT family.</text>
</comment>
<dbReference type="InterPro" id="IPR002123">
    <property type="entry name" value="Plipid/glycerol_acylTrfase"/>
</dbReference>
<keyword evidence="3" id="KW-0444">Lipid biosynthesis</keyword>
<keyword evidence="7" id="KW-0443">Lipid metabolism</keyword>
<dbReference type="OMA" id="FECTELG"/>
<dbReference type="Pfam" id="PF23270">
    <property type="entry name" value="HAD_RAM2_N"/>
    <property type="match status" value="1"/>
</dbReference>
<keyword evidence="8 12" id="KW-0472">Membrane</keyword>
<keyword evidence="9" id="KW-0594">Phospholipid biosynthesis</keyword>
<organism evidence="14 15">
    <name type="scientific">Arabis alpina</name>
    <name type="common">Alpine rock-cress</name>
    <dbReference type="NCBI Taxonomy" id="50452"/>
    <lineage>
        <taxon>Eukaryota</taxon>
        <taxon>Viridiplantae</taxon>
        <taxon>Streptophyta</taxon>
        <taxon>Embryophyta</taxon>
        <taxon>Tracheophyta</taxon>
        <taxon>Spermatophyta</taxon>
        <taxon>Magnoliopsida</taxon>
        <taxon>eudicotyledons</taxon>
        <taxon>Gunneridae</taxon>
        <taxon>Pentapetalae</taxon>
        <taxon>rosids</taxon>
        <taxon>malvids</taxon>
        <taxon>Brassicales</taxon>
        <taxon>Brassicaceae</taxon>
        <taxon>Arabideae</taxon>
        <taxon>Arabis</taxon>
    </lineage>
</organism>
<protein>
    <recommendedName>
        <fullName evidence="13">Phospholipid/glycerol acyltransferase domain-containing protein</fullName>
    </recommendedName>
</protein>
<dbReference type="SUPFAM" id="SSF69593">
    <property type="entry name" value="Glycerol-3-phosphate (1)-acyltransferase"/>
    <property type="match status" value="1"/>
</dbReference>
<feature type="domain" description="Phospholipid/glycerol acyltransferase" evidence="13">
    <location>
        <begin position="221"/>
        <end position="322"/>
    </location>
</feature>
<reference evidence="15" key="1">
    <citation type="journal article" date="2015" name="Nat. Plants">
        <title>Genome expansion of Arabis alpina linked with retrotransposition and reduced symmetric DNA methylation.</title>
        <authorList>
            <person name="Willing E.M."/>
            <person name="Rawat V."/>
            <person name="Mandakova T."/>
            <person name="Maumus F."/>
            <person name="James G.V."/>
            <person name="Nordstroem K.J."/>
            <person name="Becker C."/>
            <person name="Warthmann N."/>
            <person name="Chica C."/>
            <person name="Szarzynska B."/>
            <person name="Zytnicki M."/>
            <person name="Albani M.C."/>
            <person name="Kiefer C."/>
            <person name="Bergonzi S."/>
            <person name="Castaings L."/>
            <person name="Mateos J.L."/>
            <person name="Berns M.C."/>
            <person name="Bujdoso N."/>
            <person name="Piofczyk T."/>
            <person name="de Lorenzo L."/>
            <person name="Barrero-Sicilia C."/>
            <person name="Mateos I."/>
            <person name="Piednoel M."/>
            <person name="Hagmann J."/>
            <person name="Chen-Min-Tao R."/>
            <person name="Iglesias-Fernandez R."/>
            <person name="Schuster S.C."/>
            <person name="Alonso-Blanco C."/>
            <person name="Roudier F."/>
            <person name="Carbonero P."/>
            <person name="Paz-Ares J."/>
            <person name="Davis S.J."/>
            <person name="Pecinka A."/>
            <person name="Quesneville H."/>
            <person name="Colot V."/>
            <person name="Lysak M.A."/>
            <person name="Weigel D."/>
            <person name="Coupland G."/>
            <person name="Schneeberger K."/>
        </authorList>
    </citation>
    <scope>NUCLEOTIDE SEQUENCE [LARGE SCALE GENOMIC DNA]</scope>
    <source>
        <strain evidence="15">cv. Pajares</strain>
    </source>
</reference>
<evidence type="ECO:0000256" key="12">
    <source>
        <dbReference type="SAM" id="Phobius"/>
    </source>
</evidence>
<dbReference type="eggNOG" id="ENOG502QU9Z">
    <property type="taxonomic scope" value="Eukaryota"/>
</dbReference>
<dbReference type="SMART" id="SM00563">
    <property type="entry name" value="PlsC"/>
    <property type="match status" value="1"/>
</dbReference>
<evidence type="ECO:0000256" key="8">
    <source>
        <dbReference type="ARBA" id="ARBA00023136"/>
    </source>
</evidence>
<evidence type="ECO:0000256" key="10">
    <source>
        <dbReference type="ARBA" id="ARBA00023264"/>
    </source>
</evidence>
<dbReference type="GO" id="GO:0016791">
    <property type="term" value="F:phosphatase activity"/>
    <property type="evidence" value="ECO:0007669"/>
    <property type="project" value="TreeGrafter"/>
</dbReference>
<dbReference type="Gramene" id="KFK44670">
    <property type="protein sequence ID" value="KFK44670"/>
    <property type="gene ID" value="AALP_AA1G288500"/>
</dbReference>
<dbReference type="PANTHER" id="PTHR15486">
    <property type="entry name" value="ANCIENT UBIQUITOUS PROTEIN"/>
    <property type="match status" value="1"/>
</dbReference>
<keyword evidence="10" id="KW-1208">Phospholipid metabolism</keyword>
<keyword evidence="6 12" id="KW-1133">Transmembrane helix</keyword>
<gene>
    <name evidence="14" type="ordered locus">AALP_Aa1g288500</name>
</gene>
<dbReference type="OrthoDB" id="1854593at2759"/>
<dbReference type="GO" id="GO:0090447">
    <property type="term" value="F:glycerol-3-phosphate 2-O-acyltransferase activity"/>
    <property type="evidence" value="ECO:0007669"/>
    <property type="project" value="TreeGrafter"/>
</dbReference>
<dbReference type="Proteomes" id="UP000029120">
    <property type="component" value="Chromosome 1"/>
</dbReference>
<feature type="transmembrane region" description="Helical" evidence="12">
    <location>
        <begin position="165"/>
        <end position="183"/>
    </location>
</feature>
<dbReference type="GO" id="GO:0016020">
    <property type="term" value="C:membrane"/>
    <property type="evidence" value="ECO:0007669"/>
    <property type="project" value="UniProtKB-SubCell"/>
</dbReference>
<evidence type="ECO:0000256" key="11">
    <source>
        <dbReference type="ARBA" id="ARBA00023315"/>
    </source>
</evidence>
<keyword evidence="11" id="KW-0012">Acyltransferase</keyword>
<evidence type="ECO:0000256" key="6">
    <source>
        <dbReference type="ARBA" id="ARBA00022989"/>
    </source>
</evidence>
<comment type="subcellular location">
    <subcellularLocation>
        <location evidence="1">Membrane</location>
        <topology evidence="1">Multi-pass membrane protein</topology>
    </subcellularLocation>
</comment>
<dbReference type="GO" id="GO:0008654">
    <property type="term" value="P:phospholipid biosynthetic process"/>
    <property type="evidence" value="ECO:0007669"/>
    <property type="project" value="UniProtKB-KW"/>
</dbReference>
<dbReference type="EMBL" id="CM002869">
    <property type="protein sequence ID" value="KFK44670.1"/>
    <property type="molecule type" value="Genomic_DNA"/>
</dbReference>
<evidence type="ECO:0000313" key="14">
    <source>
        <dbReference type="EMBL" id="KFK44670.1"/>
    </source>
</evidence>
<name>A0A087HRB8_ARAAL</name>
<evidence type="ECO:0000256" key="4">
    <source>
        <dbReference type="ARBA" id="ARBA00022679"/>
    </source>
</evidence>
<keyword evidence="4" id="KW-0808">Transferase</keyword>
<keyword evidence="5 12" id="KW-0812">Transmembrane</keyword>
<dbReference type="AlphaFoldDB" id="A0A087HRB8"/>
<evidence type="ECO:0000256" key="7">
    <source>
        <dbReference type="ARBA" id="ARBA00023098"/>
    </source>
</evidence>